<feature type="compositionally biased region" description="Polar residues" evidence="6">
    <location>
        <begin position="26"/>
        <end position="36"/>
    </location>
</feature>
<dbReference type="SUPFAM" id="SSF57701">
    <property type="entry name" value="Zn2/Cys6 DNA-binding domain"/>
    <property type="match status" value="1"/>
</dbReference>
<evidence type="ECO:0000259" key="7">
    <source>
        <dbReference type="PROSITE" id="PS50048"/>
    </source>
</evidence>
<feature type="compositionally biased region" description="Polar residues" evidence="6">
    <location>
        <begin position="187"/>
        <end position="199"/>
    </location>
</feature>
<dbReference type="PROSITE" id="PS50048">
    <property type="entry name" value="ZN2_CY6_FUNGAL_2"/>
    <property type="match status" value="1"/>
</dbReference>
<dbReference type="VEuPathDB" id="FungiDB:P175DRAFT_0493180"/>
<evidence type="ECO:0000313" key="8">
    <source>
        <dbReference type="EMBL" id="KKK22569.1"/>
    </source>
</evidence>
<dbReference type="Pfam" id="PF11951">
    <property type="entry name" value="Fungal_trans_2"/>
    <property type="match status" value="1"/>
</dbReference>
<dbReference type="InterPro" id="IPR001138">
    <property type="entry name" value="Zn2Cys6_DnaBD"/>
</dbReference>
<gene>
    <name evidence="8" type="ORF">AOCH_004773</name>
</gene>
<evidence type="ECO:0000256" key="6">
    <source>
        <dbReference type="SAM" id="MobiDB-lite"/>
    </source>
</evidence>
<feature type="domain" description="Zn(2)-C6 fungal-type" evidence="7">
    <location>
        <begin position="45"/>
        <end position="75"/>
    </location>
</feature>
<comment type="caution">
    <text evidence="8">The sequence shown here is derived from an EMBL/GenBank/DDBJ whole genome shotgun (WGS) entry which is preliminary data.</text>
</comment>
<dbReference type="GO" id="GO:0005634">
    <property type="term" value="C:nucleus"/>
    <property type="evidence" value="ECO:0007669"/>
    <property type="project" value="UniProtKB-SubCell"/>
</dbReference>
<sequence length="689" mass="75679">MSSAAGPSTQPRPPRSISAWGPPPASTTRNAGNTATKTYKRSRSGCYTCRLRRKKCDESHPTCGACTSLGVSCEYRKPSWWISTQARLLQKEQIKNKIRETKVMEKEAALKSRYHHANTSVGLTNPTHPEYMRHALPSPPNGANKSQMETSTLEPSTSYLATPTSAPPITTPYGLNTGAGNSTFIPATSSVQDPTTSALTSTVNSTVPPPVPTSSTTTAPAGQSEEWYQGFTDPPLHAPNNAALGSSSGSTSRPLSFYLEAKMTKTDRERSLLYHFADNVLRLVFPVLDIHKDGQSRAREILNSLDSNKSYFHCCLSVSAIHLKTIRKNRGKRVDNDIMRHRYAAVSELCKALNADNGHDTILDATLAMIFFHCSVGSPDDSMPDIPWNEHFTAVTNLVEKLGFVEPNPYMILPFSMSLSTWIDILGATMLGKSPQFAHNYRIKHLSGVSSGLRELMGCDDRIMYLISEIACLECLKGEGLIDDYTVCNHVAAMTAQLDHAEKSVDPTLENPLASGTVDVGKLTKNMTAIFRVAARIHLYSLLPTFAREQQTTVDLVQNVADLLQYIPSGPSGFDRSLIWPMLITGAFSTPTSSFRALLTERSGALGESSDFGSFGRMYCVLQEVWRLSDDPSPSNYAESGLLASSSRPSFDQTALPSPGIDTIGQRNKRPTVHWRDAMRRRGWQYLLI</sequence>
<reference evidence="8 9" key="1">
    <citation type="submission" date="2015-02" db="EMBL/GenBank/DDBJ databases">
        <title>Draft Genome Sequences of Two Closely-Related Aflatoxigenic Aspergillus Species Obtained from the Cote d'Ivoire.</title>
        <authorList>
            <person name="Moore G.G."/>
            <person name="Beltz S.B."/>
            <person name="Mack B.M."/>
        </authorList>
    </citation>
    <scope>NUCLEOTIDE SEQUENCE [LARGE SCALE GENOMIC DNA]</scope>
    <source>
        <strain evidence="8 9">SRRC1432</strain>
    </source>
</reference>
<evidence type="ECO:0000256" key="4">
    <source>
        <dbReference type="ARBA" id="ARBA00023163"/>
    </source>
</evidence>
<keyword evidence="3" id="KW-0238">DNA-binding</keyword>
<keyword evidence="5" id="KW-0539">Nucleus</keyword>
<dbReference type="PANTHER" id="PTHR37534:SF12">
    <property type="entry name" value="ZN(2)-C6 FUNGAL-TYPE DOMAIN-CONTAINING PROTEIN"/>
    <property type="match status" value="1"/>
</dbReference>
<feature type="compositionally biased region" description="Low complexity" evidence="6">
    <location>
        <begin position="239"/>
        <end position="250"/>
    </location>
</feature>
<evidence type="ECO:0000256" key="2">
    <source>
        <dbReference type="ARBA" id="ARBA00023015"/>
    </source>
</evidence>
<name>A0A0F8USK1_9EURO</name>
<feature type="region of interest" description="Disordered" evidence="6">
    <location>
        <begin position="136"/>
        <end position="161"/>
    </location>
</feature>
<evidence type="ECO:0000256" key="3">
    <source>
        <dbReference type="ARBA" id="ARBA00023125"/>
    </source>
</evidence>
<organism evidence="8 9">
    <name type="scientific">Aspergillus ochraceoroseus</name>
    <dbReference type="NCBI Taxonomy" id="138278"/>
    <lineage>
        <taxon>Eukaryota</taxon>
        <taxon>Fungi</taxon>
        <taxon>Dikarya</taxon>
        <taxon>Ascomycota</taxon>
        <taxon>Pezizomycotina</taxon>
        <taxon>Eurotiomycetes</taxon>
        <taxon>Eurotiomycetidae</taxon>
        <taxon>Eurotiales</taxon>
        <taxon>Aspergillaceae</taxon>
        <taxon>Aspergillus</taxon>
        <taxon>Aspergillus subgen. Nidulantes</taxon>
    </lineage>
</organism>
<keyword evidence="9" id="KW-1185">Reference proteome</keyword>
<dbReference type="Gene3D" id="4.10.240.10">
    <property type="entry name" value="Zn(2)-C6 fungal-type DNA-binding domain"/>
    <property type="match status" value="1"/>
</dbReference>
<keyword evidence="4" id="KW-0804">Transcription</keyword>
<feature type="compositionally biased region" description="Polar residues" evidence="6">
    <location>
        <begin position="638"/>
        <end position="656"/>
    </location>
</feature>
<dbReference type="Pfam" id="PF00172">
    <property type="entry name" value="Zn_clus"/>
    <property type="match status" value="1"/>
</dbReference>
<dbReference type="SMART" id="SM00066">
    <property type="entry name" value="GAL4"/>
    <property type="match status" value="1"/>
</dbReference>
<comment type="subcellular location">
    <subcellularLocation>
        <location evidence="1">Nucleus</location>
    </subcellularLocation>
</comment>
<dbReference type="EMBL" id="JYKN01000898">
    <property type="protein sequence ID" value="KKK22569.1"/>
    <property type="molecule type" value="Genomic_DNA"/>
</dbReference>
<evidence type="ECO:0000256" key="5">
    <source>
        <dbReference type="ARBA" id="ARBA00023242"/>
    </source>
</evidence>
<feature type="region of interest" description="Disordered" evidence="6">
    <location>
        <begin position="638"/>
        <end position="667"/>
    </location>
</feature>
<dbReference type="PROSITE" id="PS00463">
    <property type="entry name" value="ZN2_CY6_FUNGAL_1"/>
    <property type="match status" value="1"/>
</dbReference>
<feature type="region of interest" description="Disordered" evidence="6">
    <location>
        <begin position="187"/>
        <end position="250"/>
    </location>
</feature>
<keyword evidence="2" id="KW-0805">Transcription regulation</keyword>
<protein>
    <recommendedName>
        <fullName evidence="7">Zn(2)-C6 fungal-type domain-containing protein</fullName>
    </recommendedName>
</protein>
<dbReference type="CDD" id="cd00067">
    <property type="entry name" value="GAL4"/>
    <property type="match status" value="1"/>
</dbReference>
<dbReference type="AlphaFoldDB" id="A0A0F8USK1"/>
<dbReference type="GO" id="GO:0000981">
    <property type="term" value="F:DNA-binding transcription factor activity, RNA polymerase II-specific"/>
    <property type="evidence" value="ECO:0007669"/>
    <property type="project" value="InterPro"/>
</dbReference>
<evidence type="ECO:0000313" key="9">
    <source>
        <dbReference type="Proteomes" id="UP000034947"/>
    </source>
</evidence>
<proteinExistence type="predicted"/>
<dbReference type="GO" id="GO:0008270">
    <property type="term" value="F:zinc ion binding"/>
    <property type="evidence" value="ECO:0007669"/>
    <property type="project" value="InterPro"/>
</dbReference>
<dbReference type="Proteomes" id="UP000034947">
    <property type="component" value="Unassembled WGS sequence"/>
</dbReference>
<dbReference type="PANTHER" id="PTHR37534">
    <property type="entry name" value="TRANSCRIPTIONAL ACTIVATOR PROTEIN UGA3"/>
    <property type="match status" value="1"/>
</dbReference>
<dbReference type="OrthoDB" id="5294180at2759"/>
<accession>A0A0F8USK1</accession>
<dbReference type="GO" id="GO:0003677">
    <property type="term" value="F:DNA binding"/>
    <property type="evidence" value="ECO:0007669"/>
    <property type="project" value="UniProtKB-KW"/>
</dbReference>
<feature type="compositionally biased region" description="Polar residues" evidence="6">
    <location>
        <begin position="141"/>
        <end position="160"/>
    </location>
</feature>
<dbReference type="InterPro" id="IPR036864">
    <property type="entry name" value="Zn2-C6_fun-type_DNA-bd_sf"/>
</dbReference>
<feature type="region of interest" description="Disordered" evidence="6">
    <location>
        <begin position="1"/>
        <end position="36"/>
    </location>
</feature>
<dbReference type="InterPro" id="IPR021858">
    <property type="entry name" value="Fun_TF"/>
</dbReference>
<evidence type="ECO:0000256" key="1">
    <source>
        <dbReference type="ARBA" id="ARBA00004123"/>
    </source>
</evidence>